<dbReference type="InterPro" id="IPR006097">
    <property type="entry name" value="Glu/Leu/Phe/Val/Trp_DH_dimer"/>
</dbReference>
<accession>A0A0F9TXN6</accession>
<dbReference type="SUPFAM" id="SSF53223">
    <property type="entry name" value="Aminoacid dehydrogenase-like, N-terminal domain"/>
    <property type="match status" value="1"/>
</dbReference>
<dbReference type="Pfam" id="PF00208">
    <property type="entry name" value="ELFV_dehydrog"/>
    <property type="match status" value="1"/>
</dbReference>
<dbReference type="InterPro" id="IPR014362">
    <property type="entry name" value="Glu_DH"/>
</dbReference>
<evidence type="ECO:0000256" key="2">
    <source>
        <dbReference type="ARBA" id="ARBA00023002"/>
    </source>
</evidence>
<dbReference type="PANTHER" id="PTHR11606:SF13">
    <property type="entry name" value="GLUTAMATE DEHYDROGENASE 1, MITOCHONDRIAL"/>
    <property type="match status" value="1"/>
</dbReference>
<dbReference type="PRINTS" id="PR00082">
    <property type="entry name" value="GLFDHDRGNASE"/>
</dbReference>
<dbReference type="EMBL" id="LAZR01000953">
    <property type="protein sequence ID" value="KKN53881.1"/>
    <property type="molecule type" value="Genomic_DNA"/>
</dbReference>
<name>A0A0F9TXN6_9ZZZZ</name>
<dbReference type="PANTHER" id="PTHR11606">
    <property type="entry name" value="GLUTAMATE DEHYDROGENASE"/>
    <property type="match status" value="1"/>
</dbReference>
<organism evidence="4">
    <name type="scientific">marine sediment metagenome</name>
    <dbReference type="NCBI Taxonomy" id="412755"/>
    <lineage>
        <taxon>unclassified sequences</taxon>
        <taxon>metagenomes</taxon>
        <taxon>ecological metagenomes</taxon>
    </lineage>
</organism>
<dbReference type="SMART" id="SM00839">
    <property type="entry name" value="ELFV_dehydrog"/>
    <property type="match status" value="1"/>
</dbReference>
<dbReference type="CDD" id="cd01076">
    <property type="entry name" value="NAD_bind_1_Glu_DH"/>
    <property type="match status" value="1"/>
</dbReference>
<dbReference type="Gene3D" id="3.40.50.720">
    <property type="entry name" value="NAD(P)-binding Rossmann-like Domain"/>
    <property type="match status" value="1"/>
</dbReference>
<feature type="domain" description="Glutamate/phenylalanine/leucine/valine/L-tryptophan dehydrogenase C-terminal" evidence="3">
    <location>
        <begin position="182"/>
        <end position="411"/>
    </location>
</feature>
<dbReference type="Pfam" id="PF02812">
    <property type="entry name" value="ELFV_dehydrog_N"/>
    <property type="match status" value="1"/>
</dbReference>
<dbReference type="InterPro" id="IPR033922">
    <property type="entry name" value="NAD_bind_Glu_DH"/>
</dbReference>
<dbReference type="PROSITE" id="PS00074">
    <property type="entry name" value="GLFV_DEHYDROGENASE"/>
    <property type="match status" value="1"/>
</dbReference>
<dbReference type="AlphaFoldDB" id="A0A0F9TXN6"/>
<dbReference type="FunFam" id="3.40.50.10860:FF:000003">
    <property type="entry name" value="Glutamate dehydrogenase"/>
    <property type="match status" value="1"/>
</dbReference>
<dbReference type="InterPro" id="IPR033524">
    <property type="entry name" value="Glu/Leu/Phe/Val_DH_AS"/>
</dbReference>
<dbReference type="InterPro" id="IPR006095">
    <property type="entry name" value="Glu/Leu/Phe/Val/Trp_DH"/>
</dbReference>
<reference evidence="4" key="1">
    <citation type="journal article" date="2015" name="Nature">
        <title>Complex archaea that bridge the gap between prokaryotes and eukaryotes.</title>
        <authorList>
            <person name="Spang A."/>
            <person name="Saw J.H."/>
            <person name="Jorgensen S.L."/>
            <person name="Zaremba-Niedzwiedzka K."/>
            <person name="Martijn J."/>
            <person name="Lind A.E."/>
            <person name="van Eijk R."/>
            <person name="Schleper C."/>
            <person name="Guy L."/>
            <person name="Ettema T.J."/>
        </authorList>
    </citation>
    <scope>NUCLEOTIDE SEQUENCE</scope>
</reference>
<evidence type="ECO:0000259" key="3">
    <source>
        <dbReference type="SMART" id="SM00839"/>
    </source>
</evidence>
<dbReference type="SUPFAM" id="SSF51735">
    <property type="entry name" value="NAD(P)-binding Rossmann-fold domains"/>
    <property type="match status" value="1"/>
</dbReference>
<dbReference type="InterPro" id="IPR006096">
    <property type="entry name" value="Glu/Leu/Phe/Val/Trp_DH_C"/>
</dbReference>
<dbReference type="GO" id="GO:0006538">
    <property type="term" value="P:L-glutamate catabolic process"/>
    <property type="evidence" value="ECO:0007669"/>
    <property type="project" value="TreeGrafter"/>
</dbReference>
<dbReference type="GO" id="GO:0004352">
    <property type="term" value="F:glutamate dehydrogenase (NAD+) activity"/>
    <property type="evidence" value="ECO:0007669"/>
    <property type="project" value="TreeGrafter"/>
</dbReference>
<dbReference type="InterPro" id="IPR036291">
    <property type="entry name" value="NAD(P)-bd_dom_sf"/>
</dbReference>
<keyword evidence="2" id="KW-0560">Oxidoreductase</keyword>
<proteinExistence type="inferred from homology"/>
<comment type="similarity">
    <text evidence="1">Belongs to the Glu/Leu/Phe/Val dehydrogenases family.</text>
</comment>
<gene>
    <name evidence="4" type="ORF">LCGC14_0597760</name>
</gene>
<dbReference type="InterPro" id="IPR046346">
    <property type="entry name" value="Aminoacid_DH-like_N_sf"/>
</dbReference>
<dbReference type="PIRSF" id="PIRSF000185">
    <property type="entry name" value="Glu_DH"/>
    <property type="match status" value="1"/>
</dbReference>
<protein>
    <recommendedName>
        <fullName evidence="3">Glutamate/phenylalanine/leucine/valine/L-tryptophan dehydrogenase C-terminal domain-containing protein</fullName>
    </recommendedName>
</protein>
<dbReference type="Gene3D" id="3.40.50.10860">
    <property type="entry name" value="Leucine Dehydrogenase, chain A, domain 1"/>
    <property type="match status" value="1"/>
</dbReference>
<comment type="caution">
    <text evidence="4">The sequence shown here is derived from an EMBL/GenBank/DDBJ whole genome shotgun (WGS) entry which is preliminary data.</text>
</comment>
<sequence length="414" mass="45868">MIEDSLARKAKKQLYKAAKEIDMDHNLLKILEKPMRILKVSIPIKLDNGKIKVFTGFRCQYNNAKGPTKGGVRYHPEVTEEEMVALAAWMTWKCSLLDLPYGGSKGGIICDPRKLSENELERLTRRYTSEIMPLLGPHIDIPAPDVYTTSRTMAWIMDTYSMMKGYTEPSIVTGKPEILGGSKGRKEATGRGVSIIAREFFKAKKKNLKGTKIAIQGFGNVGGHAALFLSQMGAKIVATSDISGALVDPNGLDIPGLIDCVEKHACIIKHPGKQIDKEELLLQDVDILIPSALENQIHLKNANKIKAKVIIEGANGPTTPEADEILEQKGIVVIPDILANAGGVVVSHLEWVQALSGLFWEENQVNKELERKMVKAFKEVWKKSVQKPVSLRCAAYLIALERISEVYKFRGLFP</sequence>
<evidence type="ECO:0000313" key="4">
    <source>
        <dbReference type="EMBL" id="KKN53881.1"/>
    </source>
</evidence>
<evidence type="ECO:0000256" key="1">
    <source>
        <dbReference type="ARBA" id="ARBA00006382"/>
    </source>
</evidence>